<evidence type="ECO:0000256" key="1">
    <source>
        <dbReference type="HAMAP-Rule" id="MF_00122"/>
    </source>
</evidence>
<keyword evidence="2" id="KW-0808">Transferase</keyword>
<dbReference type="GO" id="GO:0016740">
    <property type="term" value="F:transferase activity"/>
    <property type="evidence" value="ECO:0007669"/>
    <property type="project" value="UniProtKB-KW"/>
</dbReference>
<dbReference type="Pfam" id="PF02686">
    <property type="entry name" value="GatC"/>
    <property type="match status" value="1"/>
</dbReference>
<comment type="function">
    <text evidence="1">Allows the formation of correctly charged Asn-tRNA(Asn) or Gln-tRNA(Gln) through the transamidation of misacylated Asp-tRNA(Asn) or Glu-tRNA(Gln) in organisms which lack either or both of asparaginyl-tRNA or glutaminyl-tRNA synthetases. The reaction takes place in the presence of glutamine and ATP through an activated phospho-Asp-tRNA(Asn) or phospho-Glu-tRNA(Gln).</text>
</comment>
<dbReference type="GO" id="GO:0070681">
    <property type="term" value="P:glutaminyl-tRNAGln biosynthesis via transamidation"/>
    <property type="evidence" value="ECO:0007669"/>
    <property type="project" value="TreeGrafter"/>
</dbReference>
<dbReference type="GO" id="GO:0005524">
    <property type="term" value="F:ATP binding"/>
    <property type="evidence" value="ECO:0007669"/>
    <property type="project" value="UniProtKB-KW"/>
</dbReference>
<dbReference type="GO" id="GO:0006450">
    <property type="term" value="P:regulation of translational fidelity"/>
    <property type="evidence" value="ECO:0007669"/>
    <property type="project" value="InterPro"/>
</dbReference>
<organism evidence="2 3">
    <name type="scientific">Candidatus Endobugula sertula</name>
    <name type="common">Bugula neritina bacterial symbiont</name>
    <dbReference type="NCBI Taxonomy" id="62101"/>
    <lineage>
        <taxon>Bacteria</taxon>
        <taxon>Pseudomonadati</taxon>
        <taxon>Pseudomonadota</taxon>
        <taxon>Gammaproteobacteria</taxon>
        <taxon>Cellvibrionales</taxon>
        <taxon>Cellvibrionaceae</taxon>
        <taxon>Candidatus Endobugula</taxon>
    </lineage>
</organism>
<dbReference type="PANTHER" id="PTHR15004:SF0">
    <property type="entry name" value="GLUTAMYL-TRNA(GLN) AMIDOTRANSFERASE SUBUNIT C, MITOCHONDRIAL"/>
    <property type="match status" value="1"/>
</dbReference>
<evidence type="ECO:0000313" key="3">
    <source>
        <dbReference type="Proteomes" id="UP000242502"/>
    </source>
</evidence>
<accession>A0A1D2QQN0</accession>
<dbReference type="GO" id="GO:0006412">
    <property type="term" value="P:translation"/>
    <property type="evidence" value="ECO:0007669"/>
    <property type="project" value="UniProtKB-UniRule"/>
</dbReference>
<dbReference type="InterPro" id="IPR036113">
    <property type="entry name" value="Asp/Glu-ADT_sf_sub_c"/>
</dbReference>
<dbReference type="EC" id="6.3.5.-" evidence="1"/>
<dbReference type="NCBIfam" id="TIGR00135">
    <property type="entry name" value="gatC"/>
    <property type="match status" value="1"/>
</dbReference>
<comment type="similarity">
    <text evidence="1">Belongs to the GatC family.</text>
</comment>
<comment type="subunit">
    <text evidence="1">Heterotrimer of A, B and C subunits.</text>
</comment>
<protein>
    <recommendedName>
        <fullName evidence="1">Aspartyl/glutamyl-tRNA(Asn/Gln) amidotransferase subunit C</fullName>
        <shortName evidence="1">Asp/Glu-ADT subunit C</shortName>
        <ecNumber evidence="1">6.3.5.-</ecNumber>
    </recommendedName>
</protein>
<keyword evidence="1" id="KW-0436">Ligase</keyword>
<dbReference type="Gene3D" id="1.10.20.60">
    <property type="entry name" value="Glu-tRNAGln amidotransferase C subunit, N-terminal domain"/>
    <property type="match status" value="1"/>
</dbReference>
<reference evidence="2 3" key="1">
    <citation type="journal article" date="2016" name="Appl. Environ. Microbiol.">
        <title>Lack of Overt Genome Reduction in the Bryostatin-Producing Bryozoan Symbiont "Candidatus Endobugula sertula".</title>
        <authorList>
            <person name="Miller I.J."/>
            <person name="Vanee N."/>
            <person name="Fong S.S."/>
            <person name="Lim-Fong G.E."/>
            <person name="Kwan J.C."/>
        </authorList>
    </citation>
    <scope>NUCLEOTIDE SEQUENCE [LARGE SCALE GENOMIC DNA]</scope>
    <source>
        <strain evidence="2">AB1-4</strain>
    </source>
</reference>
<keyword evidence="1" id="KW-0067">ATP-binding</keyword>
<dbReference type="InterPro" id="IPR003837">
    <property type="entry name" value="GatC"/>
</dbReference>
<gene>
    <name evidence="1" type="primary">gatC</name>
    <name evidence="2" type="ORF">AB835_06625</name>
</gene>
<comment type="catalytic activity">
    <reaction evidence="1">
        <text>L-aspartyl-tRNA(Asn) + L-glutamine + ATP + H2O = L-asparaginyl-tRNA(Asn) + L-glutamate + ADP + phosphate + 2 H(+)</text>
        <dbReference type="Rhea" id="RHEA:14513"/>
        <dbReference type="Rhea" id="RHEA-COMP:9674"/>
        <dbReference type="Rhea" id="RHEA-COMP:9677"/>
        <dbReference type="ChEBI" id="CHEBI:15377"/>
        <dbReference type="ChEBI" id="CHEBI:15378"/>
        <dbReference type="ChEBI" id="CHEBI:29985"/>
        <dbReference type="ChEBI" id="CHEBI:30616"/>
        <dbReference type="ChEBI" id="CHEBI:43474"/>
        <dbReference type="ChEBI" id="CHEBI:58359"/>
        <dbReference type="ChEBI" id="CHEBI:78515"/>
        <dbReference type="ChEBI" id="CHEBI:78516"/>
        <dbReference type="ChEBI" id="CHEBI:456216"/>
    </reaction>
</comment>
<sequence>MKHDDINKLAHLARINISKDTIEDVTQSINNILTLVDQLQQVDTKGVLPMSHPLETPQPLRVDEVTEENCSKALQHNAPATENGLFLVPKVID</sequence>
<dbReference type="Proteomes" id="UP000242502">
    <property type="component" value="Unassembled WGS sequence"/>
</dbReference>
<comment type="caution">
    <text evidence="2">The sequence shown here is derived from an EMBL/GenBank/DDBJ whole genome shotgun (WGS) entry which is preliminary data.</text>
</comment>
<dbReference type="PANTHER" id="PTHR15004">
    <property type="entry name" value="GLUTAMYL-TRNA(GLN) AMIDOTRANSFERASE SUBUNIT C, MITOCHONDRIAL"/>
    <property type="match status" value="1"/>
</dbReference>
<dbReference type="HAMAP" id="MF_00122">
    <property type="entry name" value="GatC"/>
    <property type="match status" value="1"/>
</dbReference>
<evidence type="ECO:0000313" key="2">
    <source>
        <dbReference type="EMBL" id="ODS23899.1"/>
    </source>
</evidence>
<dbReference type="AlphaFoldDB" id="A0A1D2QQN0"/>
<dbReference type="EMBL" id="MDLC01000018">
    <property type="protein sequence ID" value="ODS23899.1"/>
    <property type="molecule type" value="Genomic_DNA"/>
</dbReference>
<name>A0A1D2QQN0_9GAMM</name>
<keyword evidence="1" id="KW-0648">Protein biosynthesis</keyword>
<dbReference type="GO" id="GO:0050566">
    <property type="term" value="F:asparaginyl-tRNA synthase (glutamine-hydrolyzing) activity"/>
    <property type="evidence" value="ECO:0007669"/>
    <property type="project" value="RHEA"/>
</dbReference>
<dbReference type="SUPFAM" id="SSF141000">
    <property type="entry name" value="Glu-tRNAGln amidotransferase C subunit"/>
    <property type="match status" value="1"/>
</dbReference>
<dbReference type="GO" id="GO:0050567">
    <property type="term" value="F:glutaminyl-tRNA synthase (glutamine-hydrolyzing) activity"/>
    <property type="evidence" value="ECO:0007669"/>
    <property type="project" value="UniProtKB-UniRule"/>
</dbReference>
<dbReference type="STRING" id="62101.AB835_06625"/>
<keyword evidence="1" id="KW-0547">Nucleotide-binding</keyword>
<comment type="catalytic activity">
    <reaction evidence="1">
        <text>L-glutamyl-tRNA(Gln) + L-glutamine + ATP + H2O = L-glutaminyl-tRNA(Gln) + L-glutamate + ADP + phosphate + H(+)</text>
        <dbReference type="Rhea" id="RHEA:17521"/>
        <dbReference type="Rhea" id="RHEA-COMP:9681"/>
        <dbReference type="Rhea" id="RHEA-COMP:9684"/>
        <dbReference type="ChEBI" id="CHEBI:15377"/>
        <dbReference type="ChEBI" id="CHEBI:15378"/>
        <dbReference type="ChEBI" id="CHEBI:29985"/>
        <dbReference type="ChEBI" id="CHEBI:30616"/>
        <dbReference type="ChEBI" id="CHEBI:43474"/>
        <dbReference type="ChEBI" id="CHEBI:58359"/>
        <dbReference type="ChEBI" id="CHEBI:78520"/>
        <dbReference type="ChEBI" id="CHEBI:78521"/>
        <dbReference type="ChEBI" id="CHEBI:456216"/>
    </reaction>
</comment>
<proteinExistence type="inferred from homology"/>